<keyword evidence="6" id="KW-1185">Reference proteome</keyword>
<sequence length="438" mass="51102">MSQSCSIKKCTRTARGLCDCCRQNLCLQHLNEHNTLLISQLHPLTDEINALEVRLKTLNIQKIIGNSHEKLEQWRQECYKKIDCIFEQKCQELHQLVNEKVDQQREELKRINLKITELINAQETTRQDIDLLISTIRQLKTNMNKIERTCFTIDTRPLLTDDMLVVINKPTEHELDLSTLSPAYTTIHRTEESFPSLTNNDRYFLIHQHPDLCLFDREMNIVKQTLWSYGAIHDMCWSSTLDRFIVLGKNNIYLIDENTMTVDNVQTSEERYWGSCTCSDTVLFASTNEYPSSVLEFTLILTIELIREWKYPLTCIKDEGIADTVYNNGNLALMVMSESKKSVRIELRNANTFDPIWSLKLDIRCVQKIAFRCCSLTFNEWLIIDYETGRLIQITKDGKMKKTIQYHPTPCRAILFDFNKLAVLTVDDVTLHTVKENE</sequence>
<accession>A0A814HI29</accession>
<dbReference type="Proteomes" id="UP000663864">
    <property type="component" value="Unassembled WGS sequence"/>
</dbReference>
<dbReference type="EMBL" id="CAJNOH010000240">
    <property type="protein sequence ID" value="CAF0961961.1"/>
    <property type="molecule type" value="Genomic_DNA"/>
</dbReference>
<evidence type="ECO:0000313" key="5">
    <source>
        <dbReference type="EMBL" id="CAF3944016.1"/>
    </source>
</evidence>
<evidence type="ECO:0000313" key="3">
    <source>
        <dbReference type="EMBL" id="CAF0974880.1"/>
    </source>
</evidence>
<reference evidence="4" key="1">
    <citation type="submission" date="2021-02" db="EMBL/GenBank/DDBJ databases">
        <authorList>
            <person name="Nowell W R."/>
        </authorList>
    </citation>
    <scope>NUCLEOTIDE SEQUENCE</scope>
</reference>
<proteinExistence type="predicted"/>
<dbReference type="Proteomes" id="UP000663854">
    <property type="component" value="Unassembled WGS sequence"/>
</dbReference>
<comment type="caution">
    <text evidence="4">The sequence shown here is derived from an EMBL/GenBank/DDBJ whole genome shotgun (WGS) entry which is preliminary data.</text>
</comment>
<evidence type="ECO:0000313" key="4">
    <source>
        <dbReference type="EMBL" id="CAF1011134.1"/>
    </source>
</evidence>
<dbReference type="Proteomes" id="UP000663836">
    <property type="component" value="Unassembled WGS sequence"/>
</dbReference>
<name>A0A814HI29_9BILA</name>
<dbReference type="SUPFAM" id="SSF82171">
    <property type="entry name" value="DPP6 N-terminal domain-like"/>
    <property type="match status" value="1"/>
</dbReference>
<protein>
    <submittedName>
        <fullName evidence="4">Uncharacterized protein</fullName>
    </submittedName>
</protein>
<gene>
    <name evidence="5" type="ORF">JBS370_LOCUS23157</name>
    <name evidence="4" type="ORF">JXQ802_LOCUS14674</name>
    <name evidence="2" type="ORF">PYM288_LOCUS12673</name>
    <name evidence="3" type="ORF">ZHD862_LOCUS11196</name>
</gene>
<evidence type="ECO:0000313" key="2">
    <source>
        <dbReference type="EMBL" id="CAF0961961.1"/>
    </source>
</evidence>
<feature type="coiled-coil region" evidence="1">
    <location>
        <begin position="94"/>
        <end position="149"/>
    </location>
</feature>
<evidence type="ECO:0000256" key="1">
    <source>
        <dbReference type="SAM" id="Coils"/>
    </source>
</evidence>
<dbReference type="AlphaFoldDB" id="A0A814HI29"/>
<dbReference type="Proteomes" id="UP000663870">
    <property type="component" value="Unassembled WGS sequence"/>
</dbReference>
<keyword evidence="1" id="KW-0175">Coiled coil</keyword>
<dbReference type="EMBL" id="CAJNOT010000417">
    <property type="protein sequence ID" value="CAF0974880.1"/>
    <property type="molecule type" value="Genomic_DNA"/>
</dbReference>
<evidence type="ECO:0000313" key="6">
    <source>
        <dbReference type="Proteomes" id="UP000663870"/>
    </source>
</evidence>
<dbReference type="EMBL" id="CAJNOL010000332">
    <property type="protein sequence ID" value="CAF1011134.1"/>
    <property type="molecule type" value="Genomic_DNA"/>
</dbReference>
<dbReference type="EMBL" id="CAJOBD010003368">
    <property type="protein sequence ID" value="CAF3944016.1"/>
    <property type="molecule type" value="Genomic_DNA"/>
</dbReference>
<organism evidence="4 6">
    <name type="scientific">Rotaria sordida</name>
    <dbReference type="NCBI Taxonomy" id="392033"/>
    <lineage>
        <taxon>Eukaryota</taxon>
        <taxon>Metazoa</taxon>
        <taxon>Spiralia</taxon>
        <taxon>Gnathifera</taxon>
        <taxon>Rotifera</taxon>
        <taxon>Eurotatoria</taxon>
        <taxon>Bdelloidea</taxon>
        <taxon>Philodinida</taxon>
        <taxon>Philodinidae</taxon>
        <taxon>Rotaria</taxon>
    </lineage>
</organism>